<sequence>MEVEILSTQLIKPSCQTSDHPKIHKLSILDQFMPAIYIPMILFYTTDQSPQAINDGGITQQRLKQLKESLSKVLTQFYPFAGRVKDRLTVDCNDEGVHYTEAKVSCTLAEFFNQSNFLSFIHNLLPNKPFMEVAIKGYTTMVQVTCFTCGGIAIGTLVSHIIADGAATSFFLNCWGSNSQSEFYSQHEFASPNFDTPFPYNITCPQDTNVTNLGCQFLNKGKLTTQRFLFDAEAILMLKAQGSSLIVSNPTRVEVVTSFLCKCATKVFKTNCGLERPTLITYTVNMRRRASPNFPKSCMGNFAWLALALMSENELPDLVIKLREAVTTINSDFVNSFSTEKGFVEHSKQLLETASSFATSISGVNFLYCTSLCNLGLYDVDYGWGKPIWVSSAFGSLDNLEVFNSTMVLLDTPSGNGIEAWLCLSEDQMTILQQDKELLEFATVNPNPL</sequence>
<evidence type="ECO:0000256" key="2">
    <source>
        <dbReference type="ARBA" id="ARBA00022679"/>
    </source>
</evidence>
<proteinExistence type="inferred from homology"/>
<name>A0AAN9SAB0_PSOTE</name>
<keyword evidence="2" id="KW-0808">Transferase</keyword>
<evidence type="ECO:0000313" key="5">
    <source>
        <dbReference type="Proteomes" id="UP001386955"/>
    </source>
</evidence>
<dbReference type="Proteomes" id="UP001386955">
    <property type="component" value="Unassembled WGS sequence"/>
</dbReference>
<dbReference type="Gene3D" id="3.30.559.10">
    <property type="entry name" value="Chloramphenicol acetyltransferase-like domain"/>
    <property type="match status" value="2"/>
</dbReference>
<reference evidence="4 5" key="1">
    <citation type="submission" date="2024-01" db="EMBL/GenBank/DDBJ databases">
        <title>The genomes of 5 underutilized Papilionoideae crops provide insights into root nodulation and disease resistanc.</title>
        <authorList>
            <person name="Jiang F."/>
        </authorList>
    </citation>
    <scope>NUCLEOTIDE SEQUENCE [LARGE SCALE GENOMIC DNA]</scope>
    <source>
        <strain evidence="4">DUOXIRENSHENG_FW03</strain>
        <tissue evidence="4">Leaves</tissue>
    </source>
</reference>
<keyword evidence="5" id="KW-1185">Reference proteome</keyword>
<dbReference type="EMBL" id="JAYMYS010000005">
    <property type="protein sequence ID" value="KAK7392509.1"/>
    <property type="molecule type" value="Genomic_DNA"/>
</dbReference>
<dbReference type="InterPro" id="IPR023213">
    <property type="entry name" value="CAT-like_dom_sf"/>
</dbReference>
<dbReference type="GO" id="GO:0016746">
    <property type="term" value="F:acyltransferase activity"/>
    <property type="evidence" value="ECO:0007669"/>
    <property type="project" value="UniProtKB-KW"/>
</dbReference>
<keyword evidence="3" id="KW-0012">Acyltransferase</keyword>
<dbReference type="Pfam" id="PF02458">
    <property type="entry name" value="Transferase"/>
    <property type="match status" value="1"/>
</dbReference>
<dbReference type="PANTHER" id="PTHR31623">
    <property type="entry name" value="F21J9.9"/>
    <property type="match status" value="1"/>
</dbReference>
<accession>A0AAN9SAB0</accession>
<evidence type="ECO:0008006" key="6">
    <source>
        <dbReference type="Google" id="ProtNLM"/>
    </source>
</evidence>
<evidence type="ECO:0000313" key="4">
    <source>
        <dbReference type="EMBL" id="KAK7392509.1"/>
    </source>
</evidence>
<gene>
    <name evidence="4" type="ORF">VNO78_20950</name>
</gene>
<protein>
    <recommendedName>
        <fullName evidence="6">Vinorine synthase-like</fullName>
    </recommendedName>
</protein>
<dbReference type="AlphaFoldDB" id="A0AAN9SAB0"/>
<evidence type="ECO:0000256" key="3">
    <source>
        <dbReference type="ARBA" id="ARBA00023315"/>
    </source>
</evidence>
<evidence type="ECO:0000256" key="1">
    <source>
        <dbReference type="ARBA" id="ARBA00009861"/>
    </source>
</evidence>
<organism evidence="4 5">
    <name type="scientific">Psophocarpus tetragonolobus</name>
    <name type="common">Winged bean</name>
    <name type="synonym">Dolichos tetragonolobus</name>
    <dbReference type="NCBI Taxonomy" id="3891"/>
    <lineage>
        <taxon>Eukaryota</taxon>
        <taxon>Viridiplantae</taxon>
        <taxon>Streptophyta</taxon>
        <taxon>Embryophyta</taxon>
        <taxon>Tracheophyta</taxon>
        <taxon>Spermatophyta</taxon>
        <taxon>Magnoliopsida</taxon>
        <taxon>eudicotyledons</taxon>
        <taxon>Gunneridae</taxon>
        <taxon>Pentapetalae</taxon>
        <taxon>rosids</taxon>
        <taxon>fabids</taxon>
        <taxon>Fabales</taxon>
        <taxon>Fabaceae</taxon>
        <taxon>Papilionoideae</taxon>
        <taxon>50 kb inversion clade</taxon>
        <taxon>NPAAA clade</taxon>
        <taxon>indigoferoid/millettioid clade</taxon>
        <taxon>Phaseoleae</taxon>
        <taxon>Psophocarpus</taxon>
    </lineage>
</organism>
<comment type="caution">
    <text evidence="4">The sequence shown here is derived from an EMBL/GenBank/DDBJ whole genome shotgun (WGS) entry which is preliminary data.</text>
</comment>
<comment type="similarity">
    <text evidence="1">Belongs to the plant acyltransferase family.</text>
</comment>
<dbReference type="PANTHER" id="PTHR31623:SF33">
    <property type="entry name" value="STEMMADENINE O-ACETYLTRANSFERASE-LIKE"/>
    <property type="match status" value="1"/>
</dbReference>